<evidence type="ECO:0000256" key="1">
    <source>
        <dbReference type="ARBA" id="ARBA00010837"/>
    </source>
</evidence>
<comment type="similarity">
    <text evidence="1">Belongs to the glycosyl hydrolase 66 family.</text>
</comment>
<accession>A0A419S9F4</accession>
<dbReference type="PROSITE" id="PS51257">
    <property type="entry name" value="PROKAR_LIPOPROTEIN"/>
    <property type="match status" value="1"/>
</dbReference>
<dbReference type="CDD" id="cd14745">
    <property type="entry name" value="GH66"/>
    <property type="match status" value="1"/>
</dbReference>
<keyword evidence="3" id="KW-0808">Transferase</keyword>
<dbReference type="Gene3D" id="2.60.40.10">
    <property type="entry name" value="Immunoglobulins"/>
    <property type="match status" value="1"/>
</dbReference>
<dbReference type="RefSeq" id="WP_120180786.1">
    <property type="nucleotide sequence ID" value="NZ_MBTA01000004.1"/>
</dbReference>
<dbReference type="SUPFAM" id="SSF51445">
    <property type="entry name" value="(Trans)glycosidases"/>
    <property type="match status" value="1"/>
</dbReference>
<dbReference type="InterPro" id="IPR017853">
    <property type="entry name" value="GH"/>
</dbReference>
<protein>
    <submittedName>
        <fullName evidence="3">Cycloisomaltooligosaccharide glucanotransferase</fullName>
    </submittedName>
</protein>
<proteinExistence type="inferred from homology"/>
<dbReference type="EMBL" id="MBTA01000004">
    <property type="protein sequence ID" value="RKD18609.1"/>
    <property type="molecule type" value="Genomic_DNA"/>
</dbReference>
<keyword evidence="4" id="KW-1185">Reference proteome</keyword>
<dbReference type="GO" id="GO:0016740">
    <property type="term" value="F:transferase activity"/>
    <property type="evidence" value="ECO:0007669"/>
    <property type="project" value="UniProtKB-KW"/>
</dbReference>
<comment type="caution">
    <text evidence="3">The sequence shown here is derived from an EMBL/GenBank/DDBJ whole genome shotgun (WGS) entry which is preliminary data.</text>
</comment>
<dbReference type="InterPro" id="IPR013780">
    <property type="entry name" value="Glyco_hydro_b"/>
</dbReference>
<dbReference type="InterPro" id="IPR013783">
    <property type="entry name" value="Ig-like_fold"/>
</dbReference>
<dbReference type="OrthoDB" id="9778932at2"/>
<dbReference type="Pfam" id="PF13199">
    <property type="entry name" value="Glyco_hydro_66"/>
    <property type="match status" value="1"/>
</dbReference>
<dbReference type="Gene3D" id="3.20.20.80">
    <property type="entry name" value="Glycosidases"/>
    <property type="match status" value="1"/>
</dbReference>
<organism evidence="3 4">
    <name type="scientific">Pelobium manganitolerans</name>
    <dbReference type="NCBI Taxonomy" id="1842495"/>
    <lineage>
        <taxon>Bacteria</taxon>
        <taxon>Pseudomonadati</taxon>
        <taxon>Bacteroidota</taxon>
        <taxon>Sphingobacteriia</taxon>
        <taxon>Sphingobacteriales</taxon>
        <taxon>Sphingobacteriaceae</taxon>
        <taxon>Pelobium</taxon>
    </lineage>
</organism>
<evidence type="ECO:0000313" key="3">
    <source>
        <dbReference type="EMBL" id="RKD18609.1"/>
    </source>
</evidence>
<dbReference type="Gene3D" id="2.60.40.1180">
    <property type="entry name" value="Golgi alpha-mannosidase II"/>
    <property type="match status" value="1"/>
</dbReference>
<keyword evidence="2" id="KW-0732">Signal</keyword>
<reference evidence="3 4" key="1">
    <citation type="submission" date="2016-07" db="EMBL/GenBank/DDBJ databases">
        <title>Genome of Pelobium manganitolerans.</title>
        <authorList>
            <person name="Wu S."/>
            <person name="Wang G."/>
        </authorList>
    </citation>
    <scope>NUCLEOTIDE SEQUENCE [LARGE SCALE GENOMIC DNA]</scope>
    <source>
        <strain evidence="3 4">YS-25</strain>
    </source>
</reference>
<sequence>MKKIYIPATLCLLVLFGCKKDYFNVSNNPITYGQSYIDITLSTDKSIYKPGEPVKFNFKELVSGAKVRYSYLGKVIKEDNLIATTWTWNPPADDYRGYMVEIFTTENGAEKVVDNIAVDVSSDWAKFPRYGFLSDYGKIQDVHLKRNIELLNRYHINGLQFYDWLYDHHRPLAGTVENPATSWPDIFGRTNYFSTVKGYIDEAKTRNMKTMFYNLCYGALNSATADGVKEEWYIFNDKNHQEKDYHPLSGRSNIYLVNAGNTDWQQYINGRNKDVYDAFGFDGYHIDQLGYRGDRYDYNGNLIDMPTSYSSFINAMKAAQPDKYLLFNAVGGYAQDKIAPAPVDFLYTEVWGGREGDNESMSYADLINVMNDNLSKSNYQKNIVLAAYMDYNVNSSGYVNKPGILLADAAIFAWGGAHLELGEHYLINEYFPKNNLQMRADLGKALISYYDFSVAYQNLLRDGGDFQPANVSFANSAIVSESWPAAKGKVATIGKKVNGKDIVHLINFTNATTMVWRDNKATQAEPELISTPTINVRVSGTPSKVWFASPDVDGGVAKILDFTQTGNKVTLTLPSLKYWDMVVIEY</sequence>
<evidence type="ECO:0000256" key="2">
    <source>
        <dbReference type="ARBA" id="ARBA00022729"/>
    </source>
</evidence>
<dbReference type="InterPro" id="IPR025092">
    <property type="entry name" value="Glyco_hydro_66"/>
</dbReference>
<name>A0A419S9F4_9SPHI</name>
<gene>
    <name evidence="3" type="ORF">BCY91_14810</name>
</gene>
<dbReference type="AlphaFoldDB" id="A0A419S9F4"/>
<dbReference type="Proteomes" id="UP000283433">
    <property type="component" value="Unassembled WGS sequence"/>
</dbReference>
<evidence type="ECO:0000313" key="4">
    <source>
        <dbReference type="Proteomes" id="UP000283433"/>
    </source>
</evidence>